<dbReference type="InterPro" id="IPR027585">
    <property type="entry name" value="Pantocin_A_RiPP_pre"/>
</dbReference>
<proteinExistence type="predicted"/>
<reference evidence="1 2" key="1">
    <citation type="submission" date="2019-03" db="EMBL/GenBank/DDBJ databases">
        <title>Genomic analyses of the natural microbiome of Caenorhabditis elegans.</title>
        <authorList>
            <person name="Samuel B."/>
        </authorList>
    </citation>
    <scope>NUCLEOTIDE SEQUENCE [LARGE SCALE GENOMIC DNA]</scope>
    <source>
        <strain evidence="1 2">JUb102</strain>
    </source>
</reference>
<protein>
    <submittedName>
        <fullName evidence="1">Pantocin A family RiPP</fullName>
    </submittedName>
</protein>
<dbReference type="AlphaFoldDB" id="A0A4R3NHJ5"/>
<name>A0A4R3NHJ5_9GAMM</name>
<dbReference type="NCBIfam" id="TIGR04310">
    <property type="entry name" value="pantocin_A_pre"/>
    <property type="match status" value="1"/>
</dbReference>
<dbReference type="Proteomes" id="UP000295055">
    <property type="component" value="Unassembled WGS sequence"/>
</dbReference>
<organism evidence="1 2">
    <name type="scientific">Providencia alcalifaciens</name>
    <dbReference type="NCBI Taxonomy" id="126385"/>
    <lineage>
        <taxon>Bacteria</taxon>
        <taxon>Pseudomonadati</taxon>
        <taxon>Pseudomonadota</taxon>
        <taxon>Gammaproteobacteria</taxon>
        <taxon>Enterobacterales</taxon>
        <taxon>Morganellaceae</taxon>
        <taxon>Providencia</taxon>
    </lineage>
</organism>
<comment type="caution">
    <text evidence="1">The sequence shown here is derived from an EMBL/GenBank/DDBJ whole genome shotgun (WGS) entry which is preliminary data.</text>
</comment>
<dbReference type="EMBL" id="SMAS01000007">
    <property type="protein sequence ID" value="TCT31502.1"/>
    <property type="molecule type" value="Genomic_DNA"/>
</dbReference>
<evidence type="ECO:0000313" key="1">
    <source>
        <dbReference type="EMBL" id="TCT31502.1"/>
    </source>
</evidence>
<sequence>MEFVILNERVSAINEENAMYNEDESIELE</sequence>
<dbReference type="RefSeq" id="WP_071992151.1">
    <property type="nucleotide sequence ID" value="NZ_CABKTH010000024.1"/>
</dbReference>
<gene>
    <name evidence="1" type="ORF">EC835_10730</name>
</gene>
<accession>A0A4R3NHJ5</accession>
<evidence type="ECO:0000313" key="2">
    <source>
        <dbReference type="Proteomes" id="UP000295055"/>
    </source>
</evidence>